<sequence length="111" mass="11955">MKSILSLLAGAAAVAVAVPFFTQPSVAQQPSGSPAVRTVSYPTGVRCVVTLNPEVAATKRSGGTNSDTFEVLDNKVQGDFLTIDSEWLVLKEGNYENWIPRDKVLSMRVSR</sequence>
<gene>
    <name evidence="2" type="ORF">WKV53_02795</name>
</gene>
<proteinExistence type="predicted"/>
<evidence type="ECO:0000313" key="3">
    <source>
        <dbReference type="Proteomes" id="UP001371305"/>
    </source>
</evidence>
<evidence type="ECO:0000256" key="1">
    <source>
        <dbReference type="SAM" id="SignalP"/>
    </source>
</evidence>
<dbReference type="EMBL" id="JBBUKT010000001">
    <property type="protein sequence ID" value="MEK7949404.1"/>
    <property type="molecule type" value="Genomic_DNA"/>
</dbReference>
<evidence type="ECO:0008006" key="4">
    <source>
        <dbReference type="Google" id="ProtNLM"/>
    </source>
</evidence>
<evidence type="ECO:0000313" key="2">
    <source>
        <dbReference type="EMBL" id="MEK7949404.1"/>
    </source>
</evidence>
<keyword evidence="1" id="KW-0732">Signal</keyword>
<dbReference type="Proteomes" id="UP001371305">
    <property type="component" value="Unassembled WGS sequence"/>
</dbReference>
<comment type="caution">
    <text evidence="2">The sequence shown here is derived from an EMBL/GenBank/DDBJ whole genome shotgun (WGS) entry which is preliminary data.</text>
</comment>
<keyword evidence="3" id="KW-1185">Reference proteome</keyword>
<protein>
    <recommendedName>
        <fullName evidence="4">SH3 domain-containing protein</fullName>
    </recommendedName>
</protein>
<name>A0ABU9ANW4_9BACT</name>
<accession>A0ABU9ANW4</accession>
<dbReference type="RefSeq" id="WP_341402821.1">
    <property type="nucleotide sequence ID" value="NZ_JBBUKT010000001.1"/>
</dbReference>
<feature type="signal peptide" evidence="1">
    <location>
        <begin position="1"/>
        <end position="17"/>
    </location>
</feature>
<reference evidence="2 3" key="1">
    <citation type="submission" date="2024-04" db="EMBL/GenBank/DDBJ databases">
        <title>Luteolibacter sp. isolated from soil.</title>
        <authorList>
            <person name="An J."/>
        </authorList>
    </citation>
    <scope>NUCLEOTIDE SEQUENCE [LARGE SCALE GENOMIC DNA]</scope>
    <source>
        <strain evidence="2 3">Y139</strain>
    </source>
</reference>
<feature type="chain" id="PRO_5047299854" description="SH3 domain-containing protein" evidence="1">
    <location>
        <begin position="18"/>
        <end position="111"/>
    </location>
</feature>
<organism evidence="2 3">
    <name type="scientific">Luteolibacter soli</name>
    <dbReference type="NCBI Taxonomy" id="3135280"/>
    <lineage>
        <taxon>Bacteria</taxon>
        <taxon>Pseudomonadati</taxon>
        <taxon>Verrucomicrobiota</taxon>
        <taxon>Verrucomicrobiia</taxon>
        <taxon>Verrucomicrobiales</taxon>
        <taxon>Verrucomicrobiaceae</taxon>
        <taxon>Luteolibacter</taxon>
    </lineage>
</organism>